<proteinExistence type="predicted"/>
<accession>A0A0F9HGZ4</accession>
<feature type="non-terminal residue" evidence="1">
    <location>
        <position position="294"/>
    </location>
</feature>
<protein>
    <submittedName>
        <fullName evidence="1">Uncharacterized protein</fullName>
    </submittedName>
</protein>
<organism evidence="1">
    <name type="scientific">marine sediment metagenome</name>
    <dbReference type="NCBI Taxonomy" id="412755"/>
    <lineage>
        <taxon>unclassified sequences</taxon>
        <taxon>metagenomes</taxon>
        <taxon>ecological metagenomes</taxon>
    </lineage>
</organism>
<comment type="caution">
    <text evidence="1">The sequence shown here is derived from an EMBL/GenBank/DDBJ whole genome shotgun (WGS) entry which is preliminary data.</text>
</comment>
<sequence>MKTADFFNLFKHHTLGKKRNFGSYRVIDGDNCQVLVRASTRYGVPNGSELIAITFTPSITLWHDANLRQIKHTVVTDIHGVKLRLNSTILDENADNLLDSGIIDVDESNNKMLIEIGDTPWLFENEDTQVDDHWTWLYNIGTKLGVRCASVTDALIAAKMQPNTISALGWTMERMPESFTPDGITPEDRITLSKPVNPMDYGFQIEHCQRETTYRRGSVGGDMLYLKSEYAGGAKGMAYKDACNVWDEALSRYSDMRPDSYENISSNDGEMVLVGGKTGVLYLKGEHRQLYDNN</sequence>
<dbReference type="EMBL" id="LAZR01022710">
    <property type="protein sequence ID" value="KKL80925.1"/>
    <property type="molecule type" value="Genomic_DNA"/>
</dbReference>
<name>A0A0F9HGZ4_9ZZZZ</name>
<evidence type="ECO:0000313" key="1">
    <source>
        <dbReference type="EMBL" id="KKL80925.1"/>
    </source>
</evidence>
<gene>
    <name evidence="1" type="ORF">LCGC14_1999840</name>
</gene>
<dbReference type="AlphaFoldDB" id="A0A0F9HGZ4"/>
<reference evidence="1" key="1">
    <citation type="journal article" date="2015" name="Nature">
        <title>Complex archaea that bridge the gap between prokaryotes and eukaryotes.</title>
        <authorList>
            <person name="Spang A."/>
            <person name="Saw J.H."/>
            <person name="Jorgensen S.L."/>
            <person name="Zaremba-Niedzwiedzka K."/>
            <person name="Martijn J."/>
            <person name="Lind A.E."/>
            <person name="van Eijk R."/>
            <person name="Schleper C."/>
            <person name="Guy L."/>
            <person name="Ettema T.J."/>
        </authorList>
    </citation>
    <scope>NUCLEOTIDE SEQUENCE</scope>
</reference>